<dbReference type="RefSeq" id="WP_040748621.1">
    <property type="nucleotide sequence ID" value="NZ_JACHIT010000002.1"/>
</dbReference>
<name>A0A7W9PH47_9NOCA</name>
<gene>
    <name evidence="2" type="ORF">BJY24_004954</name>
</gene>
<dbReference type="GO" id="GO:0003677">
    <property type="term" value="F:DNA binding"/>
    <property type="evidence" value="ECO:0007669"/>
    <property type="project" value="UniProtKB-KW"/>
</dbReference>
<organism evidence="2 3">
    <name type="scientific">Nocardia transvalensis</name>
    <dbReference type="NCBI Taxonomy" id="37333"/>
    <lineage>
        <taxon>Bacteria</taxon>
        <taxon>Bacillati</taxon>
        <taxon>Actinomycetota</taxon>
        <taxon>Actinomycetes</taxon>
        <taxon>Mycobacteriales</taxon>
        <taxon>Nocardiaceae</taxon>
        <taxon>Nocardia</taxon>
    </lineage>
</organism>
<dbReference type="GO" id="GO:0016887">
    <property type="term" value="F:ATP hydrolysis activity"/>
    <property type="evidence" value="ECO:0007669"/>
    <property type="project" value="InterPro"/>
</dbReference>
<reference evidence="2 3" key="1">
    <citation type="submission" date="2020-08" db="EMBL/GenBank/DDBJ databases">
        <title>Sequencing the genomes of 1000 actinobacteria strains.</title>
        <authorList>
            <person name="Klenk H.-P."/>
        </authorList>
    </citation>
    <scope>NUCLEOTIDE SEQUENCE [LARGE SCALE GENOMIC DNA]</scope>
    <source>
        <strain evidence="2 3">DSM 43582</strain>
    </source>
</reference>
<dbReference type="SMART" id="SM00421">
    <property type="entry name" value="HTH_LUXR"/>
    <property type="match status" value="1"/>
</dbReference>
<evidence type="ECO:0000259" key="1">
    <source>
        <dbReference type="PROSITE" id="PS50043"/>
    </source>
</evidence>
<sequence length="757" mass="81938">MARGDLDAHPTSYIGRAAETAEVRRLLGAASLVTLTGTGGIGKTRLARRTAAAVAGAYRDGTVFVELAEARHDTEVPQAVADRLQLRLRSVEPVTARVLEHLRDKNILLVLDNCEHLLDGCAAFAAAVLDTCRDVVILATSRQSLGVPGEHVFRLPPLAAPVNADTTLAELSRYEAVRLFTDRAAAVRSDFALTDRNARDVARLCHMVDGVPLAIELAAARMRSLSPQQVLARWSGGLGLSTSWGRTVAARHQNLRATIDWSYGLCTGGEQVVWARLSVFASWFDLDAAEFVCAGGDVDPGPVVDVIDALVDKSILERHGDQVVRFRLLQPLRDYGRQQLDDSGEHARVLRRHRDWFHRMLTTADAEWFSPHQAEWVSRLQHARADVRAAIAWSLDEPGHAGTALSMAARVEEFWTLSGANREVRAWLERALAATPEHPLRARAWAVAALHSLWLTDLDTAARQLDRAEAAAIEDADPALIAYVTGVRAHEAKIRLDNDRAAKLAGDALEVPRAHGRLREAQLSVLVLGLAGAAGDPDGTLRMLRDAVTVCERCGDSYYREMMLFAVALIEVYLGNLDTATQAATTALRSAQVRDSRFADAYLIEALAWAAAVAQDHLRAATLFGAADAAWELLGAEPAVVLALPHGRFRSHSEHALGDRRFAEMFATGRALPVAAARGYALGDQTSGPAPVDADPLTGRELEVAALVAQGLTNRDIAARLVIAPRTADTHVRNILTKLGFAGRAQIGAWITARSPT</sequence>
<evidence type="ECO:0000313" key="3">
    <source>
        <dbReference type="Proteomes" id="UP000540412"/>
    </source>
</evidence>
<dbReference type="InterPro" id="IPR000792">
    <property type="entry name" value="Tscrpt_reg_LuxR_C"/>
</dbReference>
<accession>A0A7W9PH47</accession>
<keyword evidence="2" id="KW-0238">DNA-binding</keyword>
<proteinExistence type="predicted"/>
<dbReference type="SUPFAM" id="SSF46894">
    <property type="entry name" value="C-terminal effector domain of the bipartite response regulators"/>
    <property type="match status" value="1"/>
</dbReference>
<dbReference type="InterPro" id="IPR036388">
    <property type="entry name" value="WH-like_DNA-bd_sf"/>
</dbReference>
<dbReference type="GO" id="GO:0006355">
    <property type="term" value="P:regulation of DNA-templated transcription"/>
    <property type="evidence" value="ECO:0007669"/>
    <property type="project" value="InterPro"/>
</dbReference>
<feature type="domain" description="HTH luxR-type" evidence="1">
    <location>
        <begin position="690"/>
        <end position="755"/>
    </location>
</feature>
<dbReference type="Gene3D" id="1.10.10.10">
    <property type="entry name" value="Winged helix-like DNA-binding domain superfamily/Winged helix DNA-binding domain"/>
    <property type="match status" value="1"/>
</dbReference>
<dbReference type="Pfam" id="PF00196">
    <property type="entry name" value="GerE"/>
    <property type="match status" value="1"/>
</dbReference>
<dbReference type="Proteomes" id="UP000540412">
    <property type="component" value="Unassembled WGS sequence"/>
</dbReference>
<keyword evidence="3" id="KW-1185">Reference proteome</keyword>
<dbReference type="Pfam" id="PF13401">
    <property type="entry name" value="AAA_22"/>
    <property type="match status" value="1"/>
</dbReference>
<dbReference type="InterPro" id="IPR058852">
    <property type="entry name" value="HTH_77"/>
</dbReference>
<comment type="caution">
    <text evidence="2">The sequence shown here is derived from an EMBL/GenBank/DDBJ whole genome shotgun (WGS) entry which is preliminary data.</text>
</comment>
<dbReference type="SUPFAM" id="SSF52540">
    <property type="entry name" value="P-loop containing nucleoside triphosphate hydrolases"/>
    <property type="match status" value="1"/>
</dbReference>
<dbReference type="InterPro" id="IPR016032">
    <property type="entry name" value="Sig_transdc_resp-reg_C-effctor"/>
</dbReference>
<dbReference type="PANTHER" id="PTHR47691">
    <property type="entry name" value="REGULATOR-RELATED"/>
    <property type="match status" value="1"/>
</dbReference>
<dbReference type="PRINTS" id="PR00038">
    <property type="entry name" value="HTHLUXR"/>
</dbReference>
<evidence type="ECO:0000313" key="2">
    <source>
        <dbReference type="EMBL" id="MBB5916042.1"/>
    </source>
</evidence>
<dbReference type="PANTHER" id="PTHR47691:SF3">
    <property type="entry name" value="HTH-TYPE TRANSCRIPTIONAL REGULATOR RV0890C-RELATED"/>
    <property type="match status" value="1"/>
</dbReference>
<dbReference type="InterPro" id="IPR027417">
    <property type="entry name" value="P-loop_NTPase"/>
</dbReference>
<dbReference type="PRINTS" id="PR00364">
    <property type="entry name" value="DISEASERSIST"/>
</dbReference>
<dbReference type="Pfam" id="PF25872">
    <property type="entry name" value="HTH_77"/>
    <property type="match status" value="1"/>
</dbReference>
<dbReference type="PROSITE" id="PS50043">
    <property type="entry name" value="HTH_LUXR_2"/>
    <property type="match status" value="1"/>
</dbReference>
<dbReference type="CDD" id="cd06170">
    <property type="entry name" value="LuxR_C_like"/>
    <property type="match status" value="1"/>
</dbReference>
<dbReference type="AlphaFoldDB" id="A0A7W9PH47"/>
<protein>
    <submittedName>
        <fullName evidence="2">Putative ATPase/DNA-binding CsgD family transcriptional regulator</fullName>
    </submittedName>
</protein>
<dbReference type="EMBL" id="JACHIT010000002">
    <property type="protein sequence ID" value="MBB5916042.1"/>
    <property type="molecule type" value="Genomic_DNA"/>
</dbReference>
<dbReference type="InterPro" id="IPR049945">
    <property type="entry name" value="AAA_22"/>
</dbReference>
<dbReference type="Gene3D" id="3.40.50.300">
    <property type="entry name" value="P-loop containing nucleotide triphosphate hydrolases"/>
    <property type="match status" value="1"/>
</dbReference>